<dbReference type="EMBL" id="JASJQH010007503">
    <property type="protein sequence ID" value="KAK9708189.1"/>
    <property type="molecule type" value="Genomic_DNA"/>
</dbReference>
<reference evidence="2 3" key="1">
    <citation type="submission" date="2023-04" db="EMBL/GenBank/DDBJ databases">
        <title>Genome of Basidiobolus ranarum AG-B5.</title>
        <authorList>
            <person name="Stajich J.E."/>
            <person name="Carter-House D."/>
            <person name="Gryganskyi A."/>
        </authorList>
    </citation>
    <scope>NUCLEOTIDE SEQUENCE [LARGE SCALE GENOMIC DNA]</scope>
    <source>
        <strain evidence="2 3">AG-B5</strain>
    </source>
</reference>
<feature type="region of interest" description="Disordered" evidence="1">
    <location>
        <begin position="16"/>
        <end position="37"/>
    </location>
</feature>
<name>A0ABR2VWY5_9FUNG</name>
<feature type="compositionally biased region" description="Basic and acidic residues" evidence="1">
    <location>
        <begin position="16"/>
        <end position="28"/>
    </location>
</feature>
<dbReference type="Proteomes" id="UP001479436">
    <property type="component" value="Unassembled WGS sequence"/>
</dbReference>
<evidence type="ECO:0000313" key="3">
    <source>
        <dbReference type="Proteomes" id="UP001479436"/>
    </source>
</evidence>
<proteinExistence type="predicted"/>
<evidence type="ECO:0000313" key="2">
    <source>
        <dbReference type="EMBL" id="KAK9708189.1"/>
    </source>
</evidence>
<sequence>MNPTSDRPKLEHIRELISKEGAPRKPEGKVAPNTLFDNPVSIKEVNQLKDHSTDSPNPADKTIKLPSLHEFENVLNDKERALALYEAILDTHQKIISAMENTSSSAPAKLPPHWTIQTDPQFEQVTARLLEEFHSPRSNYFIPESDDEVLDWVKEWAILPEKVFQSNETKEKILNWVRTTFLVERAMVRKKVLGLSMSTRKYRALDAVSLTKEILPEGKKIHLSQVKRSILLRVSSKDGGCWDNKDSENLFWEHYLTEYGKLSHMAPEQVNTYWMTLVQLDEKEHGTCNIEEIDVCQTNLAGEVLKIKPNEITSA</sequence>
<accession>A0ABR2VWY5</accession>
<evidence type="ECO:0000256" key="1">
    <source>
        <dbReference type="SAM" id="MobiDB-lite"/>
    </source>
</evidence>
<comment type="caution">
    <text evidence="2">The sequence shown here is derived from an EMBL/GenBank/DDBJ whole genome shotgun (WGS) entry which is preliminary data.</text>
</comment>
<organism evidence="2 3">
    <name type="scientific">Basidiobolus ranarum</name>
    <dbReference type="NCBI Taxonomy" id="34480"/>
    <lineage>
        <taxon>Eukaryota</taxon>
        <taxon>Fungi</taxon>
        <taxon>Fungi incertae sedis</taxon>
        <taxon>Zoopagomycota</taxon>
        <taxon>Entomophthoromycotina</taxon>
        <taxon>Basidiobolomycetes</taxon>
        <taxon>Basidiobolales</taxon>
        <taxon>Basidiobolaceae</taxon>
        <taxon>Basidiobolus</taxon>
    </lineage>
</organism>
<keyword evidence="3" id="KW-1185">Reference proteome</keyword>
<protein>
    <submittedName>
        <fullName evidence="2">Uncharacterized protein</fullName>
    </submittedName>
</protein>
<gene>
    <name evidence="2" type="ORF">K7432_009787</name>
</gene>